<protein>
    <recommendedName>
        <fullName evidence="2">mannose-1-phosphate guanylyltransferase</fullName>
        <ecNumber evidence="2">2.7.7.13</ecNumber>
    </recommendedName>
</protein>
<evidence type="ECO:0000256" key="3">
    <source>
        <dbReference type="ARBA" id="ARBA00022679"/>
    </source>
</evidence>
<evidence type="ECO:0000256" key="1">
    <source>
        <dbReference type="ARBA" id="ARBA00006115"/>
    </source>
</evidence>
<dbReference type="FunFam" id="3.90.550.10:FF:000046">
    <property type="entry name" value="Mannose-1-phosphate guanylyltransferase (GDP)"/>
    <property type="match status" value="1"/>
</dbReference>
<sequence length="368" mass="40845">MVKTIWQNKEEFMKTTALIMAGGKGERFWPKSRVNMPKQFLSLTDDGKTMIQLTVERISPLVDIKDVYVATNKNYRELVKQQLPGIPEENILCEPVGRNTAPCVGLGAVHVASKYDDAVMIVLPSDHLIKNNEVFADTFKEAVQIAEEGANLVTVGITPNYPETGYGYIKYNQDDKKNNAYSVEKFVEKPDLETAKSYLADGTYLWNSGMFVWKVSTILDCFKKFMPDTYEGLLKIKAAVGTADENAVLEAEFPNLESQSVDYGIMEKADSIYTLPGNFGWDDVGSWLAVGRIKKNDDNSNVINGNVVAVNTRGCVIEGGEKLIATVGLRDIVVVDTKDATLITTKENAGEIKQVLAKLREEGKNEYL</sequence>
<keyword evidence="5" id="KW-0547">Nucleotide-binding</keyword>
<dbReference type="Pfam" id="PF00483">
    <property type="entry name" value="NTP_transferase"/>
    <property type="match status" value="1"/>
</dbReference>
<dbReference type="eggNOG" id="COG0836">
    <property type="taxonomic scope" value="Bacteria"/>
</dbReference>
<reference evidence="10 11" key="1">
    <citation type="journal article" date="2009" name="Proc. Natl. Acad. Sci. U.S.A.">
        <title>Characterizing a model human gut microbiota composed of members of its two dominant bacterial phyla.</title>
        <authorList>
            <person name="Mahowald M.A."/>
            <person name="Rey F.E."/>
            <person name="Seedorf H."/>
            <person name="Turnbaugh P.J."/>
            <person name="Fulton R.S."/>
            <person name="Wollam A."/>
            <person name="Shah N."/>
            <person name="Wang C."/>
            <person name="Magrini V."/>
            <person name="Wilson R.K."/>
            <person name="Cantarel B.L."/>
            <person name="Coutinho P.M."/>
            <person name="Henrissat B."/>
            <person name="Crock L.W."/>
            <person name="Russell A."/>
            <person name="Verberkmoes N.C."/>
            <person name="Hettich R.L."/>
            <person name="Gordon J.I."/>
        </authorList>
    </citation>
    <scope>NUCLEOTIDE SEQUENCE [LARGE SCALE GENOMIC DNA]</scope>
    <source>
        <strain evidence="11">ATCC 27750 / DSM 3376 / VPI C15-48 / C15-B4</strain>
    </source>
</reference>
<dbReference type="InterPro" id="IPR051161">
    <property type="entry name" value="Mannose-6P_isomerase_type2"/>
</dbReference>
<evidence type="ECO:0000256" key="7">
    <source>
        <dbReference type="ARBA" id="ARBA00047343"/>
    </source>
</evidence>
<evidence type="ECO:0000259" key="9">
    <source>
        <dbReference type="Pfam" id="PF22640"/>
    </source>
</evidence>
<comment type="catalytic activity">
    <reaction evidence="7">
        <text>alpha-D-mannose 1-phosphate + GTP + H(+) = GDP-alpha-D-mannose + diphosphate</text>
        <dbReference type="Rhea" id="RHEA:15229"/>
        <dbReference type="ChEBI" id="CHEBI:15378"/>
        <dbReference type="ChEBI" id="CHEBI:33019"/>
        <dbReference type="ChEBI" id="CHEBI:37565"/>
        <dbReference type="ChEBI" id="CHEBI:57527"/>
        <dbReference type="ChEBI" id="CHEBI:58409"/>
        <dbReference type="EC" id="2.7.7.13"/>
    </reaction>
</comment>
<evidence type="ECO:0000256" key="2">
    <source>
        <dbReference type="ARBA" id="ARBA00012387"/>
    </source>
</evidence>
<dbReference type="HOGENOM" id="CLU_035527_0_1_9"/>
<dbReference type="STRING" id="515620.EUBELI_00097"/>
<dbReference type="SUPFAM" id="SSF159283">
    <property type="entry name" value="Guanosine diphospho-D-mannose pyrophosphorylase/mannose-6-phosphate isomerase linker domain"/>
    <property type="match status" value="1"/>
</dbReference>
<dbReference type="InterPro" id="IPR029044">
    <property type="entry name" value="Nucleotide-diphossugar_trans"/>
</dbReference>
<proteinExistence type="inferred from homology"/>
<accession>C4Z1G0</accession>
<dbReference type="InterPro" id="IPR054566">
    <property type="entry name" value="ManC/GMP-like_b-helix"/>
</dbReference>
<dbReference type="CDD" id="cd02509">
    <property type="entry name" value="GDP-M1P_Guanylyltransferase"/>
    <property type="match status" value="1"/>
</dbReference>
<dbReference type="SUPFAM" id="SSF53448">
    <property type="entry name" value="Nucleotide-diphospho-sugar transferases"/>
    <property type="match status" value="1"/>
</dbReference>
<evidence type="ECO:0000313" key="10">
    <source>
        <dbReference type="EMBL" id="ACR71134.1"/>
    </source>
</evidence>
<feature type="domain" description="MannoseP isomerase/GMP-like beta-helix" evidence="9">
    <location>
        <begin position="305"/>
        <end position="359"/>
    </location>
</feature>
<dbReference type="Proteomes" id="UP000001476">
    <property type="component" value="Chromosome"/>
</dbReference>
<feature type="domain" description="Nucleotidyl transferase" evidence="8">
    <location>
        <begin position="17"/>
        <end position="295"/>
    </location>
</feature>
<keyword evidence="11" id="KW-1185">Reference proteome</keyword>
<dbReference type="EMBL" id="CP001104">
    <property type="protein sequence ID" value="ACR71134.1"/>
    <property type="molecule type" value="Genomic_DNA"/>
</dbReference>
<dbReference type="EC" id="2.7.7.13" evidence="2"/>
<dbReference type="GO" id="GO:0004475">
    <property type="term" value="F:mannose-1-phosphate guanylyltransferase (GTP) activity"/>
    <property type="evidence" value="ECO:0007669"/>
    <property type="project" value="UniProtKB-EC"/>
</dbReference>
<dbReference type="InterPro" id="IPR005835">
    <property type="entry name" value="NTP_transferase_dom"/>
</dbReference>
<dbReference type="PANTHER" id="PTHR46390">
    <property type="entry name" value="MANNOSE-1-PHOSPHATE GUANYLYLTRANSFERASE"/>
    <property type="match status" value="1"/>
</dbReference>
<organism evidence="10 11">
    <name type="scientific">Lachnospira eligens (strain ATCC 27750 / DSM 3376 / VPI C15-48 / C15-B4)</name>
    <name type="common">Eubacterium eligens</name>
    <dbReference type="NCBI Taxonomy" id="515620"/>
    <lineage>
        <taxon>Bacteria</taxon>
        <taxon>Bacillati</taxon>
        <taxon>Bacillota</taxon>
        <taxon>Clostridia</taxon>
        <taxon>Lachnospirales</taxon>
        <taxon>Lachnospiraceae</taxon>
        <taxon>Lachnospira</taxon>
    </lineage>
</organism>
<keyword evidence="6" id="KW-0342">GTP-binding</keyword>
<evidence type="ECO:0000256" key="4">
    <source>
        <dbReference type="ARBA" id="ARBA00022695"/>
    </source>
</evidence>
<dbReference type="GO" id="GO:0005525">
    <property type="term" value="F:GTP binding"/>
    <property type="evidence" value="ECO:0007669"/>
    <property type="project" value="UniProtKB-KW"/>
</dbReference>
<comment type="similarity">
    <text evidence="1">Belongs to the mannose-6-phosphate isomerase type 2 family.</text>
</comment>
<evidence type="ECO:0000313" key="11">
    <source>
        <dbReference type="Proteomes" id="UP000001476"/>
    </source>
</evidence>
<evidence type="ECO:0000256" key="5">
    <source>
        <dbReference type="ARBA" id="ARBA00022741"/>
    </source>
</evidence>
<name>C4Z1G0_LACE2</name>
<dbReference type="PANTHER" id="PTHR46390:SF1">
    <property type="entry name" value="MANNOSE-1-PHOSPHATE GUANYLYLTRANSFERASE"/>
    <property type="match status" value="1"/>
</dbReference>
<keyword evidence="4 10" id="KW-0548">Nucleotidyltransferase</keyword>
<dbReference type="KEGG" id="eel:EUBELI_00097"/>
<dbReference type="InterPro" id="IPR049577">
    <property type="entry name" value="GMPP_N"/>
</dbReference>
<dbReference type="Pfam" id="PF22640">
    <property type="entry name" value="ManC_GMP_beta-helix"/>
    <property type="match status" value="1"/>
</dbReference>
<dbReference type="Gene3D" id="3.90.550.10">
    <property type="entry name" value="Spore Coat Polysaccharide Biosynthesis Protein SpsA, Chain A"/>
    <property type="match status" value="1"/>
</dbReference>
<evidence type="ECO:0000259" key="8">
    <source>
        <dbReference type="Pfam" id="PF00483"/>
    </source>
</evidence>
<evidence type="ECO:0000256" key="6">
    <source>
        <dbReference type="ARBA" id="ARBA00023134"/>
    </source>
</evidence>
<dbReference type="AlphaFoldDB" id="C4Z1G0"/>
<dbReference type="GO" id="GO:0009298">
    <property type="term" value="P:GDP-mannose biosynthetic process"/>
    <property type="evidence" value="ECO:0007669"/>
    <property type="project" value="TreeGrafter"/>
</dbReference>
<gene>
    <name evidence="10" type="ordered locus">EUBELI_00097</name>
</gene>
<keyword evidence="3 10" id="KW-0808">Transferase</keyword>